<name>A0A9W7A1I8_9STRA</name>
<protein>
    <recommendedName>
        <fullName evidence="6">EF-hand domain-containing protein</fullName>
    </recommendedName>
</protein>
<evidence type="ECO:0000256" key="1">
    <source>
        <dbReference type="ARBA" id="ARBA00022723"/>
    </source>
</evidence>
<dbReference type="Proteomes" id="UP001162640">
    <property type="component" value="Unassembled WGS sequence"/>
</dbReference>
<reference evidence="5" key="1">
    <citation type="journal article" date="2023" name="Commun. Biol.">
        <title>Genome analysis of Parmales, the sister group of diatoms, reveals the evolutionary specialization of diatoms from phago-mixotrophs to photoautotrophs.</title>
        <authorList>
            <person name="Ban H."/>
            <person name="Sato S."/>
            <person name="Yoshikawa S."/>
            <person name="Yamada K."/>
            <person name="Nakamura Y."/>
            <person name="Ichinomiya M."/>
            <person name="Sato N."/>
            <person name="Blanc-Mathieu R."/>
            <person name="Endo H."/>
            <person name="Kuwata A."/>
            <person name="Ogata H."/>
        </authorList>
    </citation>
    <scope>NUCLEOTIDE SEQUENCE [LARGE SCALE GENOMIC DNA]</scope>
</reference>
<evidence type="ECO:0000256" key="2">
    <source>
        <dbReference type="ARBA" id="ARBA00022737"/>
    </source>
</evidence>
<sequence length="315" mass="36104">MYRVTKCDLDEEELEEIRMNTHFKRHEVITYRKAFVFHTTRELDPPEDPKDKVEGNDKKIGKKEDEKENASDKGSEKTGSENGEQKDDDKNEKKDDEKEKEKEDNNNNNTKGKEKDDSDASSLSSGLSSDGTQKGGNTAKVVPMNSQGLISFSAKGDFPMEMTRHQFMNVRSIRMNPIGNRIALCFGFKPDDPKSVISFEDYMQRAADFNRPGNRDIKLKLAFKIQDYDNDEKIDKTDLKTYYDAIARNGNMAVAVPKKVRNEVVSKVLSETSSDPKKKFLNFEDFQRVIGTTDFDTNLKLELNVQEKIKQKKEN</sequence>
<accession>A0A9W7A1I8</accession>
<keyword evidence="2" id="KW-0677">Repeat</keyword>
<evidence type="ECO:0000313" key="4">
    <source>
        <dbReference type="EMBL" id="GMH64199.1"/>
    </source>
</evidence>
<feature type="compositionally biased region" description="Low complexity" evidence="3">
    <location>
        <begin position="120"/>
        <end position="131"/>
    </location>
</feature>
<organism evidence="4 5">
    <name type="scientific">Triparma laevis f. inornata</name>
    <dbReference type="NCBI Taxonomy" id="1714386"/>
    <lineage>
        <taxon>Eukaryota</taxon>
        <taxon>Sar</taxon>
        <taxon>Stramenopiles</taxon>
        <taxon>Ochrophyta</taxon>
        <taxon>Bolidophyceae</taxon>
        <taxon>Parmales</taxon>
        <taxon>Triparmaceae</taxon>
        <taxon>Triparma</taxon>
    </lineage>
</organism>
<dbReference type="PANTHER" id="PTHR45791:SF1">
    <property type="entry name" value="CALCIUM AND INTEGRIN BINDING FAMILY MEMBER 1"/>
    <property type="match status" value="1"/>
</dbReference>
<feature type="compositionally biased region" description="Basic and acidic residues" evidence="3">
    <location>
        <begin position="39"/>
        <end position="118"/>
    </location>
</feature>
<proteinExistence type="predicted"/>
<dbReference type="InterPro" id="IPR011992">
    <property type="entry name" value="EF-hand-dom_pair"/>
</dbReference>
<evidence type="ECO:0008006" key="6">
    <source>
        <dbReference type="Google" id="ProtNLM"/>
    </source>
</evidence>
<dbReference type="Gene3D" id="1.10.238.10">
    <property type="entry name" value="EF-hand"/>
    <property type="match status" value="1"/>
</dbReference>
<comment type="caution">
    <text evidence="4">The sequence shown here is derived from an EMBL/GenBank/DDBJ whole genome shotgun (WGS) entry which is preliminary data.</text>
</comment>
<feature type="region of interest" description="Disordered" evidence="3">
    <location>
        <begin position="38"/>
        <end position="142"/>
    </location>
</feature>
<gene>
    <name evidence="4" type="ORF">TL16_g03912</name>
</gene>
<evidence type="ECO:0000256" key="3">
    <source>
        <dbReference type="SAM" id="MobiDB-lite"/>
    </source>
</evidence>
<dbReference type="AlphaFoldDB" id="A0A9W7A1I8"/>
<keyword evidence="1" id="KW-0479">Metal-binding</keyword>
<dbReference type="SUPFAM" id="SSF47473">
    <property type="entry name" value="EF-hand"/>
    <property type="match status" value="1"/>
</dbReference>
<evidence type="ECO:0000313" key="5">
    <source>
        <dbReference type="Proteomes" id="UP001162640"/>
    </source>
</evidence>
<dbReference type="GO" id="GO:0046872">
    <property type="term" value="F:metal ion binding"/>
    <property type="evidence" value="ECO:0007669"/>
    <property type="project" value="UniProtKB-KW"/>
</dbReference>
<dbReference type="InterPro" id="IPR051433">
    <property type="entry name" value="CIBP"/>
</dbReference>
<dbReference type="EMBL" id="BLQM01000105">
    <property type="protein sequence ID" value="GMH64199.1"/>
    <property type="molecule type" value="Genomic_DNA"/>
</dbReference>
<dbReference type="PANTHER" id="PTHR45791">
    <property type="entry name" value="CALCIUM AND INTEGRIN BINDING FAMILY MEMBER 2"/>
    <property type="match status" value="1"/>
</dbReference>